<dbReference type="SUPFAM" id="SSF53335">
    <property type="entry name" value="S-adenosyl-L-methionine-dependent methyltransferases"/>
    <property type="match status" value="1"/>
</dbReference>
<accession>A0ABS7L531</accession>
<sequence>MKNYQITEWCSHFIRQQVKEGDFCIDATVGNGNDTVLLCELAGSKGKVAGFDIQEKAVEETRTRLKERGLDSGAKLFCCGHERMEECLRSDPDCAKMTERAEDGYGKVSCIVFNFGYLPGGDHKIATKAESSVEAIRQGLTLLEKNGMMSLCIYSGGDSGFEERDRILAYLKGLDSRKYLVIMSSYYNRPNNPPIPAMIIRL</sequence>
<dbReference type="PANTHER" id="PTHR35276:SF1">
    <property type="entry name" value="TRNA (MNM(5)S(2)U34)-METHYLTRANSFERASE, CHLOROPLASTIC"/>
    <property type="match status" value="1"/>
</dbReference>
<gene>
    <name evidence="1" type="ORF">FLB61_03325</name>
</gene>
<dbReference type="RefSeq" id="WP_221919393.1">
    <property type="nucleotide sequence ID" value="NZ_CP173660.1"/>
</dbReference>
<organism evidence="1 2">
    <name type="scientific">Sellimonas caecigallum</name>
    <dbReference type="NCBI Taxonomy" id="2592333"/>
    <lineage>
        <taxon>Bacteria</taxon>
        <taxon>Bacillati</taxon>
        <taxon>Bacillota</taxon>
        <taxon>Clostridia</taxon>
        <taxon>Lachnospirales</taxon>
        <taxon>Lachnospiraceae</taxon>
        <taxon>Sellimonas</taxon>
    </lineage>
</organism>
<keyword evidence="1" id="KW-0808">Transferase</keyword>
<keyword evidence="1" id="KW-0489">Methyltransferase</keyword>
<dbReference type="Pfam" id="PF06962">
    <property type="entry name" value="rRNA_methylase"/>
    <property type="match status" value="1"/>
</dbReference>
<dbReference type="GO" id="GO:0032259">
    <property type="term" value="P:methylation"/>
    <property type="evidence" value="ECO:0007669"/>
    <property type="project" value="UniProtKB-KW"/>
</dbReference>
<dbReference type="EMBL" id="VIRV01000002">
    <property type="protein sequence ID" value="MBY0758139.1"/>
    <property type="molecule type" value="Genomic_DNA"/>
</dbReference>
<protein>
    <submittedName>
        <fullName evidence="1">Methyltransferase domain-containing protein</fullName>
    </submittedName>
</protein>
<proteinExistence type="predicted"/>
<dbReference type="InterPro" id="IPR029063">
    <property type="entry name" value="SAM-dependent_MTases_sf"/>
</dbReference>
<dbReference type="Proteomes" id="UP000779049">
    <property type="component" value="Unassembled WGS sequence"/>
</dbReference>
<keyword evidence="2" id="KW-1185">Reference proteome</keyword>
<evidence type="ECO:0000313" key="2">
    <source>
        <dbReference type="Proteomes" id="UP000779049"/>
    </source>
</evidence>
<name>A0ABS7L531_9FIRM</name>
<dbReference type="InterPro" id="IPR010719">
    <property type="entry name" value="MnmM_MeTrfase"/>
</dbReference>
<dbReference type="Gene3D" id="3.40.50.150">
    <property type="entry name" value="Vaccinia Virus protein VP39"/>
    <property type="match status" value="1"/>
</dbReference>
<dbReference type="PANTHER" id="PTHR35276">
    <property type="entry name" value="S-ADENOSYL-L-METHIONINE-DEPENDENT METHYLTRANSFERASES SUPERFAMILY PROTEIN"/>
    <property type="match status" value="1"/>
</dbReference>
<dbReference type="GO" id="GO:0008168">
    <property type="term" value="F:methyltransferase activity"/>
    <property type="evidence" value="ECO:0007669"/>
    <property type="project" value="UniProtKB-KW"/>
</dbReference>
<reference evidence="1 2" key="1">
    <citation type="journal article" date="2020" name="New Microbes New Infect">
        <title>Sellimonas caecigallum sp. nov., description and genome sequence of a new member of the Sellimonas genus isolated from the cecum of feral chicken.</title>
        <authorList>
            <person name="Wongkuna S."/>
            <person name="Ghimire S."/>
            <person name="Antony L."/>
            <person name="Chankhamhaengdecha S."/>
            <person name="Janvilisri T."/>
            <person name="Scaria J."/>
        </authorList>
    </citation>
    <scope>NUCLEOTIDE SEQUENCE [LARGE SCALE GENOMIC DNA]</scope>
    <source>
        <strain evidence="1 2">SW451</strain>
    </source>
</reference>
<evidence type="ECO:0000313" key="1">
    <source>
        <dbReference type="EMBL" id="MBY0758139.1"/>
    </source>
</evidence>
<comment type="caution">
    <text evidence="1">The sequence shown here is derived from an EMBL/GenBank/DDBJ whole genome shotgun (WGS) entry which is preliminary data.</text>
</comment>